<dbReference type="CDD" id="cd00854">
    <property type="entry name" value="NagA"/>
    <property type="match status" value="1"/>
</dbReference>
<evidence type="ECO:0000256" key="4">
    <source>
        <dbReference type="ARBA" id="ARBA00023277"/>
    </source>
</evidence>
<sequence>MILAAGTLVADDLPVGPGWVEVDGDRIAATGSGPPPRPADVDLGECLLVPGFVDMHVHGGAGAAFPDGDADAALRAVRFHRAHGSTTMVASLVAAGHDELLKTVEALAELVVDGELAGVHLEGPWLAAARCGAHDPRQLRDPEPAELERLLRVGDGAVRMVTLAPERDGGLAAVRRIVDAGAVAALGHTDASYALTREAIDAGARVGTHLFNAMAPVHHREPGPAVALLEDPRVTVELVTDGLHVHPALWEHVVRSAGADRVAAVTDAMAAAGMPDGEYHLGAMRVTVADGVARIASGTDGGVGAIAGSTATTDALFANVVRHAGGSRADALRRAVALTAGSPARALGLADVGTIAPGRRADLVVLDDQLRVRGVYRAGVPAAPAPLPD</sequence>
<dbReference type="SUPFAM" id="SSF51556">
    <property type="entry name" value="Metallo-dependent hydrolases"/>
    <property type="match status" value="1"/>
</dbReference>
<dbReference type="PANTHER" id="PTHR11113:SF14">
    <property type="entry name" value="N-ACETYLGLUCOSAMINE-6-PHOSPHATE DEACETYLASE"/>
    <property type="match status" value="1"/>
</dbReference>
<dbReference type="PIRSF" id="PIRSF038994">
    <property type="entry name" value="NagA"/>
    <property type="match status" value="1"/>
</dbReference>
<evidence type="ECO:0000313" key="8">
    <source>
        <dbReference type="Proteomes" id="UP001499967"/>
    </source>
</evidence>
<dbReference type="Proteomes" id="UP001499967">
    <property type="component" value="Unassembled WGS sequence"/>
</dbReference>
<protein>
    <submittedName>
        <fullName evidence="7">N-acetylglucosamine-6-phosphate deacetylase</fullName>
    </submittedName>
</protein>
<comment type="similarity">
    <text evidence="1 5">Belongs to the metallo-dependent hydrolases superfamily. NagA family.</text>
</comment>
<keyword evidence="8" id="KW-1185">Reference proteome</keyword>
<dbReference type="EMBL" id="BAAAHP010000100">
    <property type="protein sequence ID" value="GAA0941089.1"/>
    <property type="molecule type" value="Genomic_DNA"/>
</dbReference>
<gene>
    <name evidence="7" type="primary">nagA</name>
    <name evidence="7" type="ORF">GCM10009559_36530</name>
</gene>
<keyword evidence="2" id="KW-0479">Metal-binding</keyword>
<evidence type="ECO:0000256" key="1">
    <source>
        <dbReference type="ARBA" id="ARBA00010716"/>
    </source>
</evidence>
<dbReference type="InterPro" id="IPR003764">
    <property type="entry name" value="GlcNAc_6-P_deAcase"/>
</dbReference>
<dbReference type="Gene3D" id="3.20.20.140">
    <property type="entry name" value="Metal-dependent hydrolases"/>
    <property type="match status" value="1"/>
</dbReference>
<accession>A0ABN1QE04</accession>
<proteinExistence type="inferred from homology"/>
<name>A0ABN1QE04_9PSEU</name>
<dbReference type="Gene3D" id="2.30.40.10">
    <property type="entry name" value="Urease, subunit C, domain 1"/>
    <property type="match status" value="1"/>
</dbReference>
<evidence type="ECO:0000256" key="3">
    <source>
        <dbReference type="ARBA" id="ARBA00022801"/>
    </source>
</evidence>
<feature type="domain" description="Amidohydrolase-related" evidence="6">
    <location>
        <begin position="48"/>
        <end position="370"/>
    </location>
</feature>
<keyword evidence="4 5" id="KW-0119">Carbohydrate metabolism</keyword>
<evidence type="ECO:0000256" key="2">
    <source>
        <dbReference type="ARBA" id="ARBA00022723"/>
    </source>
</evidence>
<reference evidence="7 8" key="1">
    <citation type="journal article" date="2019" name="Int. J. Syst. Evol. Microbiol.">
        <title>The Global Catalogue of Microorganisms (GCM) 10K type strain sequencing project: providing services to taxonomists for standard genome sequencing and annotation.</title>
        <authorList>
            <consortium name="The Broad Institute Genomics Platform"/>
            <consortium name="The Broad Institute Genome Sequencing Center for Infectious Disease"/>
            <person name="Wu L."/>
            <person name="Ma J."/>
        </authorList>
    </citation>
    <scope>NUCLEOTIDE SEQUENCE [LARGE SCALE GENOMIC DNA]</scope>
    <source>
        <strain evidence="7 8">JCM 11117</strain>
    </source>
</reference>
<dbReference type="PANTHER" id="PTHR11113">
    <property type="entry name" value="N-ACETYLGLUCOSAMINE-6-PHOSPHATE DEACETYLASE"/>
    <property type="match status" value="1"/>
</dbReference>
<dbReference type="SUPFAM" id="SSF51338">
    <property type="entry name" value="Composite domain of metallo-dependent hydrolases"/>
    <property type="match status" value="1"/>
</dbReference>
<evidence type="ECO:0000256" key="5">
    <source>
        <dbReference type="PIRNR" id="PIRNR038994"/>
    </source>
</evidence>
<organism evidence="7 8">
    <name type="scientific">Pseudonocardia zijingensis</name>
    <dbReference type="NCBI Taxonomy" id="153376"/>
    <lineage>
        <taxon>Bacteria</taxon>
        <taxon>Bacillati</taxon>
        <taxon>Actinomycetota</taxon>
        <taxon>Actinomycetes</taxon>
        <taxon>Pseudonocardiales</taxon>
        <taxon>Pseudonocardiaceae</taxon>
        <taxon>Pseudonocardia</taxon>
    </lineage>
</organism>
<evidence type="ECO:0000313" key="7">
    <source>
        <dbReference type="EMBL" id="GAA0941089.1"/>
    </source>
</evidence>
<dbReference type="RefSeq" id="WP_343942642.1">
    <property type="nucleotide sequence ID" value="NZ_BAAAHP010000100.1"/>
</dbReference>
<keyword evidence="3 5" id="KW-0378">Hydrolase</keyword>
<evidence type="ECO:0000259" key="6">
    <source>
        <dbReference type="Pfam" id="PF01979"/>
    </source>
</evidence>
<comment type="caution">
    <text evidence="7">The sequence shown here is derived from an EMBL/GenBank/DDBJ whole genome shotgun (WGS) entry which is preliminary data.</text>
</comment>
<dbReference type="InterPro" id="IPR011059">
    <property type="entry name" value="Metal-dep_hydrolase_composite"/>
</dbReference>
<dbReference type="InterPro" id="IPR032466">
    <property type="entry name" value="Metal_Hydrolase"/>
</dbReference>
<dbReference type="InterPro" id="IPR006680">
    <property type="entry name" value="Amidohydro-rel"/>
</dbReference>
<dbReference type="Pfam" id="PF01979">
    <property type="entry name" value="Amidohydro_1"/>
    <property type="match status" value="1"/>
</dbReference>